<feature type="transmembrane region" description="Helical" evidence="6">
    <location>
        <begin position="37"/>
        <end position="54"/>
    </location>
</feature>
<dbReference type="Pfam" id="PF13813">
    <property type="entry name" value="MBOAT_2"/>
    <property type="match status" value="1"/>
</dbReference>
<dbReference type="AlphaFoldDB" id="A0A4P7NPW0"/>
<keyword evidence="4 6" id="KW-0472">Membrane</keyword>
<feature type="transmembrane region" description="Helical" evidence="6">
    <location>
        <begin position="61"/>
        <end position="80"/>
    </location>
</feature>
<feature type="transmembrane region" description="Helical" evidence="6">
    <location>
        <begin position="352"/>
        <end position="371"/>
    </location>
</feature>
<reference evidence="8 9" key="1">
    <citation type="journal article" date="2019" name="Mol. Biol. Evol.">
        <title>Blast fungal genomes show frequent chromosomal changes, gene gains and losses, and effector gene turnover.</title>
        <authorList>
            <person name="Gomez Luciano L.B."/>
            <person name="Jason Tsai I."/>
            <person name="Chuma I."/>
            <person name="Tosa Y."/>
            <person name="Chen Y.H."/>
            <person name="Li J.Y."/>
            <person name="Li M.Y."/>
            <person name="Jade Lu M.Y."/>
            <person name="Nakayashiki H."/>
            <person name="Li W.H."/>
        </authorList>
    </citation>
    <scope>NUCLEOTIDE SEQUENCE [LARGE SCALE GENOMIC DNA]</scope>
    <source>
        <strain evidence="8">MZ5-1-6</strain>
    </source>
</reference>
<dbReference type="GO" id="GO:0016020">
    <property type="term" value="C:membrane"/>
    <property type="evidence" value="ECO:0007669"/>
    <property type="project" value="UniProtKB-SubCell"/>
</dbReference>
<evidence type="ECO:0000256" key="1">
    <source>
        <dbReference type="ARBA" id="ARBA00004141"/>
    </source>
</evidence>
<keyword evidence="3 6" id="KW-1133">Transmembrane helix</keyword>
<protein>
    <recommendedName>
        <fullName evidence="7">Wax synthase domain-containing protein</fullName>
    </recommendedName>
</protein>
<dbReference type="Proteomes" id="UP000294847">
    <property type="component" value="Chromosome 6"/>
</dbReference>
<evidence type="ECO:0000313" key="9">
    <source>
        <dbReference type="Proteomes" id="UP000294847"/>
    </source>
</evidence>
<evidence type="ECO:0000259" key="7">
    <source>
        <dbReference type="Pfam" id="PF13813"/>
    </source>
</evidence>
<evidence type="ECO:0000313" key="8">
    <source>
        <dbReference type="EMBL" id="QBZ63776.1"/>
    </source>
</evidence>
<comment type="subcellular location">
    <subcellularLocation>
        <location evidence="1">Membrane</location>
        <topology evidence="1">Multi-pass membrane protein</topology>
    </subcellularLocation>
</comment>
<feature type="transmembrane region" description="Helical" evidence="6">
    <location>
        <begin position="274"/>
        <end position="293"/>
    </location>
</feature>
<sequence>MWLPHFAKPVGWLSLSLLLFFLGLRHRAGPPRFSLAILHLLTVACGLASTRVQVASMRHCAALIIIGAAMHTSSILFQSVHISTADLCFSQQLKATMSIARNVRRLDKLHKHKAATATHPLGLESRLLFGLDRLARALSLLAMNLIVSELVITRTLGPLPLGVYSFAPVKQVLLPGTRWGPYNTRADLVLRAVTCTHWMWSTYWPLVAAYHACAALFVSALGWDAADDWCTAPVFGSPWEAYTLRRFWGVFWHKLLLAPFTAHTPRALPRELRALWIFVLSAACHALANWVLYRRACVASELRFFLSNWAVCLLETKLGLDGGKPASRGDCDGGSGGDEGSGVVVASWGRRVAGLGFVWAFFFCVVPAWQYPVPIAKREILNDKMPETSSSAEQPGSKPLPDQEAEPQGLVSSPDTQEPTNAALPPYEQVPPPGQEILAPTTLVLAGQAIHALTTDSPALYHLSLGISELSAITSEVELSRVDTKGRDRPIYELRHLKAPAGGMYPMPSESPQYHIQRANKRVSGPAAVGLKKTRSLLSRKITGLSAVPVDPSGKASKFGIPTFVKNAAPILTTDGREWKDAQNKTIALVHDDRDDKQHSLIVTEAMPRSQFDMLVALWCCHIWEFGVAHADKVHEGVNGLKRKLRQSREFGMMYSAAPLGMIGTSSKFSK</sequence>
<feature type="compositionally biased region" description="Polar residues" evidence="5">
    <location>
        <begin position="410"/>
        <end position="420"/>
    </location>
</feature>
<dbReference type="InterPro" id="IPR032805">
    <property type="entry name" value="Wax_synthase_dom"/>
</dbReference>
<feature type="domain" description="Wax synthase" evidence="7">
    <location>
        <begin position="233"/>
        <end position="306"/>
    </location>
</feature>
<evidence type="ECO:0000256" key="5">
    <source>
        <dbReference type="SAM" id="MobiDB-lite"/>
    </source>
</evidence>
<accession>A0A4P7NPW0</accession>
<evidence type="ECO:0000256" key="3">
    <source>
        <dbReference type="ARBA" id="ARBA00022989"/>
    </source>
</evidence>
<proteinExistence type="predicted"/>
<evidence type="ECO:0000256" key="4">
    <source>
        <dbReference type="ARBA" id="ARBA00023136"/>
    </source>
</evidence>
<keyword evidence="2 6" id="KW-0812">Transmembrane</keyword>
<organism evidence="8 9">
    <name type="scientific">Pyricularia oryzae</name>
    <name type="common">Rice blast fungus</name>
    <name type="synonym">Magnaporthe oryzae</name>
    <dbReference type="NCBI Taxonomy" id="318829"/>
    <lineage>
        <taxon>Eukaryota</taxon>
        <taxon>Fungi</taxon>
        <taxon>Dikarya</taxon>
        <taxon>Ascomycota</taxon>
        <taxon>Pezizomycotina</taxon>
        <taxon>Sordariomycetes</taxon>
        <taxon>Sordariomycetidae</taxon>
        <taxon>Magnaporthales</taxon>
        <taxon>Pyriculariaceae</taxon>
        <taxon>Pyricularia</taxon>
    </lineage>
</organism>
<name>A0A4P7NPW0_PYROR</name>
<evidence type="ECO:0000256" key="6">
    <source>
        <dbReference type="SAM" id="Phobius"/>
    </source>
</evidence>
<gene>
    <name evidence="8" type="ORF">PoMZ_05466</name>
</gene>
<feature type="region of interest" description="Disordered" evidence="5">
    <location>
        <begin position="386"/>
        <end position="433"/>
    </location>
</feature>
<evidence type="ECO:0000256" key="2">
    <source>
        <dbReference type="ARBA" id="ARBA00022692"/>
    </source>
</evidence>
<dbReference type="EMBL" id="CP034209">
    <property type="protein sequence ID" value="QBZ63776.1"/>
    <property type="molecule type" value="Genomic_DNA"/>
</dbReference>